<protein>
    <submittedName>
        <fullName evidence="2">Uncharacterized protein</fullName>
    </submittedName>
</protein>
<comment type="caution">
    <text evidence="2">The sequence shown here is derived from an EMBL/GenBank/DDBJ whole genome shotgun (WGS) entry which is preliminary data.</text>
</comment>
<evidence type="ECO:0000313" key="3">
    <source>
        <dbReference type="Proteomes" id="UP000220210"/>
    </source>
</evidence>
<name>A0A9X6VS77_BACCE</name>
<dbReference type="EMBL" id="NTSO01000028">
    <property type="protein sequence ID" value="PFF41886.1"/>
    <property type="molecule type" value="Genomic_DNA"/>
</dbReference>
<dbReference type="RefSeq" id="WP_098434354.1">
    <property type="nucleotide sequence ID" value="NZ_NTSO01000028.1"/>
</dbReference>
<dbReference type="Proteomes" id="UP000220210">
    <property type="component" value="Unassembled WGS sequence"/>
</dbReference>
<dbReference type="AlphaFoldDB" id="A0A9X6VS77"/>
<gene>
    <name evidence="2" type="ORF">CN357_31000</name>
</gene>
<feature type="coiled-coil region" evidence="1">
    <location>
        <begin position="35"/>
        <end position="69"/>
    </location>
</feature>
<keyword evidence="1" id="KW-0175">Coiled coil</keyword>
<accession>A0A9X6VS77</accession>
<reference evidence="2 3" key="1">
    <citation type="submission" date="2017-09" db="EMBL/GenBank/DDBJ databases">
        <title>Large-scale bioinformatics analysis of Bacillus genomes uncovers conserved roles of natural products in bacterial physiology.</title>
        <authorList>
            <consortium name="Agbiome Team Llc"/>
            <person name="Bleich R.M."/>
            <person name="Kirk G.J."/>
            <person name="Santa Maria K.C."/>
            <person name="Allen S.E."/>
            <person name="Farag S."/>
            <person name="Shank E.A."/>
            <person name="Bowers A."/>
        </authorList>
    </citation>
    <scope>NUCLEOTIDE SEQUENCE [LARGE SCALE GENOMIC DNA]</scope>
    <source>
        <strain evidence="2 3">AFS020204</strain>
    </source>
</reference>
<proteinExistence type="predicted"/>
<evidence type="ECO:0000313" key="2">
    <source>
        <dbReference type="EMBL" id="PFF41886.1"/>
    </source>
</evidence>
<evidence type="ECO:0000256" key="1">
    <source>
        <dbReference type="SAM" id="Coils"/>
    </source>
</evidence>
<organism evidence="2 3">
    <name type="scientific">Bacillus cereus</name>
    <dbReference type="NCBI Taxonomy" id="1396"/>
    <lineage>
        <taxon>Bacteria</taxon>
        <taxon>Bacillati</taxon>
        <taxon>Bacillota</taxon>
        <taxon>Bacilli</taxon>
        <taxon>Bacillales</taxon>
        <taxon>Bacillaceae</taxon>
        <taxon>Bacillus</taxon>
        <taxon>Bacillus cereus group</taxon>
    </lineage>
</organism>
<sequence length="70" mass="8783">MKKKTEYQLLRDDFFHATKQLGIANRMVRELRELRESDLHEYNILQKENKRLREENEMLKDELRIYKEEE</sequence>